<protein>
    <submittedName>
        <fullName evidence="3">Response regulator</fullName>
    </submittedName>
</protein>
<keyword evidence="1" id="KW-0597">Phosphoprotein</keyword>
<dbReference type="InterPro" id="IPR052893">
    <property type="entry name" value="TCS_response_regulator"/>
</dbReference>
<dbReference type="RefSeq" id="WP_121849265.1">
    <property type="nucleotide sequence ID" value="NZ_CP032050.1"/>
</dbReference>
<organism evidence="3 4">
    <name type="scientific">Euzebyella marina</name>
    <dbReference type="NCBI Taxonomy" id="1761453"/>
    <lineage>
        <taxon>Bacteria</taxon>
        <taxon>Pseudomonadati</taxon>
        <taxon>Bacteroidota</taxon>
        <taxon>Flavobacteriia</taxon>
        <taxon>Flavobacteriales</taxon>
        <taxon>Flavobacteriaceae</taxon>
        <taxon>Euzebyella</taxon>
    </lineage>
</organism>
<dbReference type="AlphaFoldDB" id="A0A3G2L7M3"/>
<reference evidence="3 4" key="1">
    <citation type="submission" date="2018-08" db="EMBL/GenBank/DDBJ databases">
        <title>The reduced genetic potential of extracellular carbohydrate catabolism in Euzebyella marina RN62, a Flavobacteriia bacterium isolated from the hadal water.</title>
        <authorList>
            <person name="Xue C."/>
        </authorList>
    </citation>
    <scope>NUCLEOTIDE SEQUENCE [LARGE SCALE GENOMIC DNA]</scope>
    <source>
        <strain evidence="3 4">RN62</strain>
    </source>
</reference>
<dbReference type="EMBL" id="CP032050">
    <property type="protein sequence ID" value="AYN68250.1"/>
    <property type="molecule type" value="Genomic_DNA"/>
</dbReference>
<evidence type="ECO:0000259" key="2">
    <source>
        <dbReference type="PROSITE" id="PS50110"/>
    </source>
</evidence>
<dbReference type="KEGG" id="emar:D1013_13120"/>
<dbReference type="SUPFAM" id="SSF52172">
    <property type="entry name" value="CheY-like"/>
    <property type="match status" value="1"/>
</dbReference>
<evidence type="ECO:0000256" key="1">
    <source>
        <dbReference type="PROSITE-ProRule" id="PRU00169"/>
    </source>
</evidence>
<dbReference type="InterPro" id="IPR001789">
    <property type="entry name" value="Sig_transdc_resp-reg_receiver"/>
</dbReference>
<feature type="domain" description="Response regulatory" evidence="2">
    <location>
        <begin position="5"/>
        <end position="129"/>
    </location>
</feature>
<dbReference type="SMART" id="SM00448">
    <property type="entry name" value="REC"/>
    <property type="match status" value="1"/>
</dbReference>
<dbReference type="PANTHER" id="PTHR44520">
    <property type="entry name" value="RESPONSE REGULATOR RCP1-RELATED"/>
    <property type="match status" value="1"/>
</dbReference>
<dbReference type="PROSITE" id="PS50110">
    <property type="entry name" value="RESPONSE_REGULATORY"/>
    <property type="match status" value="1"/>
</dbReference>
<name>A0A3G2L7M3_9FLAO</name>
<gene>
    <name evidence="3" type="ORF">D1013_13120</name>
</gene>
<dbReference type="Proteomes" id="UP000276309">
    <property type="component" value="Chromosome"/>
</dbReference>
<evidence type="ECO:0000313" key="4">
    <source>
        <dbReference type="Proteomes" id="UP000276309"/>
    </source>
</evidence>
<sequence length="150" mass="16739">MKEYSIFYADDDEDDLMFFEEAVYSLSGDEAVKINLHLVKNGENLLEVISQTAANNSVVFMDLNMPAKSGFEHLEDIRSNSLVATTPVIMYSTSADKQNIEKSKKLGANYYAVKPSSFRDVIKLISKALSLDFNTDTAPPNDFLLNKLAI</sequence>
<accession>A0A3G2L7M3</accession>
<dbReference type="PANTHER" id="PTHR44520:SF2">
    <property type="entry name" value="RESPONSE REGULATOR RCP1"/>
    <property type="match status" value="1"/>
</dbReference>
<feature type="modified residue" description="4-aspartylphosphate" evidence="1">
    <location>
        <position position="62"/>
    </location>
</feature>
<keyword evidence="4" id="KW-1185">Reference proteome</keyword>
<dbReference type="Gene3D" id="3.40.50.2300">
    <property type="match status" value="1"/>
</dbReference>
<dbReference type="InterPro" id="IPR011006">
    <property type="entry name" value="CheY-like_superfamily"/>
</dbReference>
<proteinExistence type="predicted"/>
<evidence type="ECO:0000313" key="3">
    <source>
        <dbReference type="EMBL" id="AYN68250.1"/>
    </source>
</evidence>
<dbReference type="GO" id="GO:0000160">
    <property type="term" value="P:phosphorelay signal transduction system"/>
    <property type="evidence" value="ECO:0007669"/>
    <property type="project" value="InterPro"/>
</dbReference>
<dbReference type="Pfam" id="PF00072">
    <property type="entry name" value="Response_reg"/>
    <property type="match status" value="1"/>
</dbReference>
<dbReference type="OrthoDB" id="7631574at2"/>